<feature type="domain" description="TfoX N-terminal" evidence="1">
    <location>
        <begin position="14"/>
        <end position="98"/>
    </location>
</feature>
<gene>
    <name evidence="2" type="ORF">G5C60_07695</name>
</gene>
<evidence type="ECO:0000313" key="3">
    <source>
        <dbReference type="Proteomes" id="UP000472335"/>
    </source>
</evidence>
<dbReference type="EMBL" id="JAAKZY010000016">
    <property type="protein sequence ID" value="NGO07538.1"/>
    <property type="molecule type" value="Genomic_DNA"/>
</dbReference>
<dbReference type="InterPro" id="IPR007076">
    <property type="entry name" value="TfoX_N"/>
</dbReference>
<reference evidence="2 3" key="1">
    <citation type="submission" date="2020-02" db="EMBL/GenBank/DDBJ databases">
        <title>Whole-genome analyses of novel actinobacteria.</title>
        <authorList>
            <person name="Sahin N."/>
            <person name="Gencbay T."/>
        </authorList>
    </citation>
    <scope>NUCLEOTIDE SEQUENCE [LARGE SCALE GENOMIC DNA]</scope>
    <source>
        <strain evidence="2 3">HC44</strain>
    </source>
</reference>
<keyword evidence="3" id="KW-1185">Reference proteome</keyword>
<proteinExistence type="predicted"/>
<sequence length="164" mass="17578">MVAYDETLAERIREVLSPVGDVGARKMFGLAFLLGGHMFCGVVHDELMIRLGPEGAAETPARLGVRPMDFTGRTMKSMVFVAPEALAGAALDEGVSRAVAHARTLPPKWPERAEHARGADAPAGVRRALIRPAVGRCARRPVPGRARAGSYRVAWPGCGWRAGR</sequence>
<dbReference type="AlphaFoldDB" id="A0A6G4V0G6"/>
<dbReference type="RefSeq" id="WP_165256065.1">
    <property type="nucleotide sequence ID" value="NZ_JAAKZY010000016.1"/>
</dbReference>
<evidence type="ECO:0000313" key="2">
    <source>
        <dbReference type="EMBL" id="NGO07538.1"/>
    </source>
</evidence>
<dbReference type="SUPFAM" id="SSF159894">
    <property type="entry name" value="YgaC/TfoX-N like"/>
    <property type="match status" value="1"/>
</dbReference>
<accession>A0A6G4V0G6</accession>
<comment type="caution">
    <text evidence="2">The sequence shown here is derived from an EMBL/GenBank/DDBJ whole genome shotgun (WGS) entry which is preliminary data.</text>
</comment>
<organism evidence="2 3">
    <name type="scientific">Streptomyces scabichelini</name>
    <dbReference type="NCBI Taxonomy" id="2711217"/>
    <lineage>
        <taxon>Bacteria</taxon>
        <taxon>Bacillati</taxon>
        <taxon>Actinomycetota</taxon>
        <taxon>Actinomycetes</taxon>
        <taxon>Kitasatosporales</taxon>
        <taxon>Streptomycetaceae</taxon>
        <taxon>Streptomyces</taxon>
    </lineage>
</organism>
<dbReference type="Pfam" id="PF04993">
    <property type="entry name" value="TfoX_N"/>
    <property type="match status" value="1"/>
</dbReference>
<dbReference type="Gene3D" id="3.30.1460.30">
    <property type="entry name" value="YgaC/TfoX-N like chaperone"/>
    <property type="match status" value="1"/>
</dbReference>
<name>A0A6G4V0G6_9ACTN</name>
<evidence type="ECO:0000259" key="1">
    <source>
        <dbReference type="Pfam" id="PF04993"/>
    </source>
</evidence>
<protein>
    <submittedName>
        <fullName evidence="2">TfoX/Sxy family protein</fullName>
    </submittedName>
</protein>
<dbReference type="Proteomes" id="UP000472335">
    <property type="component" value="Unassembled WGS sequence"/>
</dbReference>